<dbReference type="SUPFAM" id="SSF55874">
    <property type="entry name" value="ATPase domain of HSP90 chaperone/DNA topoisomerase II/histidine kinase"/>
    <property type="match status" value="1"/>
</dbReference>
<dbReference type="EMBL" id="LN899819">
    <property type="protein sequence ID" value="CUV15205.1"/>
    <property type="molecule type" value="Genomic_DNA"/>
</dbReference>
<organism evidence="14">
    <name type="scientific">Ralstonia solanacearum</name>
    <name type="common">Pseudomonas solanacearum</name>
    <dbReference type="NCBI Taxonomy" id="305"/>
    <lineage>
        <taxon>Bacteria</taxon>
        <taxon>Pseudomonadati</taxon>
        <taxon>Pseudomonadota</taxon>
        <taxon>Betaproteobacteria</taxon>
        <taxon>Burkholderiales</taxon>
        <taxon>Burkholderiaceae</taxon>
        <taxon>Ralstonia</taxon>
        <taxon>Ralstonia solanacearum species complex</taxon>
    </lineage>
</organism>
<feature type="domain" description="Histidine kinase" evidence="8">
    <location>
        <begin position="989"/>
        <end position="1207"/>
    </location>
</feature>
<evidence type="ECO:0000259" key="13">
    <source>
        <dbReference type="PROSITE" id="PS50123"/>
    </source>
</evidence>
<feature type="domain" description="CheR-type methyltransferase" evidence="13">
    <location>
        <begin position="228"/>
        <end position="492"/>
    </location>
</feature>
<dbReference type="Gene3D" id="3.40.50.2300">
    <property type="match status" value="1"/>
</dbReference>
<keyword evidence="14" id="KW-0808">Transferase</keyword>
<dbReference type="PANTHER" id="PTHR24422:SF27">
    <property type="entry name" value="PROTEIN-GLUTAMATE O-METHYLTRANSFERASE"/>
    <property type="match status" value="1"/>
</dbReference>
<reference evidence="14" key="1">
    <citation type="submission" date="2015-10" db="EMBL/GenBank/DDBJ databases">
        <authorList>
            <person name="Gilbert D.G."/>
        </authorList>
    </citation>
    <scope>NUCLEOTIDE SEQUENCE</scope>
    <source>
        <strain evidence="14">Phyl III-seqv23</strain>
    </source>
</reference>
<dbReference type="InterPro" id="IPR022641">
    <property type="entry name" value="CheR_N"/>
</dbReference>
<evidence type="ECO:0000256" key="2">
    <source>
        <dbReference type="ARBA" id="ARBA00012438"/>
    </source>
</evidence>
<dbReference type="InterPro" id="IPR011006">
    <property type="entry name" value="CheY-like_superfamily"/>
</dbReference>
<dbReference type="Gene3D" id="1.10.287.130">
    <property type="match status" value="1"/>
</dbReference>
<dbReference type="SUPFAM" id="SSF53335">
    <property type="entry name" value="S-adenosyl-L-methionine-dependent methyltransferases"/>
    <property type="match status" value="1"/>
</dbReference>
<feature type="region of interest" description="Disordered" evidence="7">
    <location>
        <begin position="204"/>
        <end position="226"/>
    </location>
</feature>
<dbReference type="GO" id="GO:0006355">
    <property type="term" value="P:regulation of DNA-templated transcription"/>
    <property type="evidence" value="ECO:0007669"/>
    <property type="project" value="InterPro"/>
</dbReference>
<dbReference type="SMART" id="SM00387">
    <property type="entry name" value="HATPase_c"/>
    <property type="match status" value="1"/>
</dbReference>
<comment type="catalytic activity">
    <reaction evidence="1">
        <text>ATP + protein L-histidine = ADP + protein N-phospho-L-histidine.</text>
        <dbReference type="EC" id="2.7.13.3"/>
    </reaction>
</comment>
<dbReference type="Gene3D" id="3.30.450.20">
    <property type="entry name" value="PAS domain"/>
    <property type="match status" value="3"/>
</dbReference>
<dbReference type="SMART" id="SM00138">
    <property type="entry name" value="MeTrc"/>
    <property type="match status" value="1"/>
</dbReference>
<evidence type="ECO:0000256" key="6">
    <source>
        <dbReference type="SAM" id="Coils"/>
    </source>
</evidence>
<gene>
    <name evidence="14" type="ORF">RUN39_v1_1160017</name>
</gene>
<dbReference type="InterPro" id="IPR036097">
    <property type="entry name" value="HisK_dim/P_sf"/>
</dbReference>
<dbReference type="Pfam" id="PF01739">
    <property type="entry name" value="CheR"/>
    <property type="match status" value="1"/>
</dbReference>
<feature type="domain" description="PAC" evidence="11">
    <location>
        <begin position="810"/>
        <end position="860"/>
    </location>
</feature>
<keyword evidence="3 4" id="KW-0145">Chemotaxis</keyword>
<feature type="active site" evidence="4">
    <location>
        <position position="142"/>
    </location>
</feature>
<feature type="domain" description="Response regulatory" evidence="9">
    <location>
        <begin position="1227"/>
        <end position="1343"/>
    </location>
</feature>
<dbReference type="GO" id="GO:0008757">
    <property type="term" value="F:S-adenosylmethionine-dependent methyltransferase activity"/>
    <property type="evidence" value="ECO:0007669"/>
    <property type="project" value="InterPro"/>
</dbReference>
<comment type="caution">
    <text evidence="5">Lacks conserved residue(s) required for the propagation of feature annotation.</text>
</comment>
<dbReference type="SMART" id="SM00091">
    <property type="entry name" value="PAS"/>
    <property type="match status" value="3"/>
</dbReference>
<dbReference type="GO" id="GO:0006935">
    <property type="term" value="P:chemotaxis"/>
    <property type="evidence" value="ECO:0007669"/>
    <property type="project" value="UniProtKB-UniRule"/>
</dbReference>
<feature type="active site" evidence="4">
    <location>
        <position position="23"/>
    </location>
</feature>
<keyword evidence="14" id="KW-0418">Kinase</keyword>
<dbReference type="GO" id="GO:0000155">
    <property type="term" value="F:phosphorelay sensor kinase activity"/>
    <property type="evidence" value="ECO:0007669"/>
    <property type="project" value="InterPro"/>
</dbReference>
<dbReference type="PROSITE" id="PS50112">
    <property type="entry name" value="PAS"/>
    <property type="match status" value="1"/>
</dbReference>
<feature type="domain" description="PAS" evidence="10">
    <location>
        <begin position="861"/>
        <end position="916"/>
    </location>
</feature>
<dbReference type="InterPro" id="IPR000014">
    <property type="entry name" value="PAS"/>
</dbReference>
<dbReference type="PRINTS" id="PR00996">
    <property type="entry name" value="CHERMTFRASE"/>
</dbReference>
<dbReference type="SUPFAM" id="SSF52172">
    <property type="entry name" value="CheY-like"/>
    <property type="match status" value="1"/>
</dbReference>
<dbReference type="PROSITE" id="PS50123">
    <property type="entry name" value="CHER"/>
    <property type="match status" value="1"/>
</dbReference>
<dbReference type="InterPro" id="IPR000780">
    <property type="entry name" value="CheR_MeTrfase"/>
</dbReference>
<feature type="compositionally biased region" description="Basic and acidic residues" evidence="7">
    <location>
        <begin position="210"/>
        <end position="226"/>
    </location>
</feature>
<feature type="active site" evidence="4">
    <location>
        <position position="50"/>
    </location>
</feature>
<dbReference type="Gene3D" id="3.30.565.10">
    <property type="entry name" value="Histidine kinase-like ATPase, C-terminal domain"/>
    <property type="match status" value="1"/>
</dbReference>
<dbReference type="Pfam" id="PF13596">
    <property type="entry name" value="PAS_10"/>
    <property type="match status" value="1"/>
</dbReference>
<dbReference type="Pfam" id="PF00989">
    <property type="entry name" value="PAS"/>
    <property type="match status" value="1"/>
</dbReference>
<dbReference type="CDD" id="cd16434">
    <property type="entry name" value="CheB-CheR_fusion"/>
    <property type="match status" value="1"/>
</dbReference>
<dbReference type="GO" id="GO:0008984">
    <property type="term" value="F:protein-glutamate methylesterase activity"/>
    <property type="evidence" value="ECO:0007669"/>
    <property type="project" value="InterPro"/>
</dbReference>
<dbReference type="SUPFAM" id="SSF47384">
    <property type="entry name" value="Homodimeric domain of signal transducing histidine kinase"/>
    <property type="match status" value="1"/>
</dbReference>
<dbReference type="PANTHER" id="PTHR24422">
    <property type="entry name" value="CHEMOTAXIS PROTEIN METHYLTRANSFERASE"/>
    <property type="match status" value="1"/>
</dbReference>
<dbReference type="GO" id="GO:0000156">
    <property type="term" value="F:phosphorelay response regulator activity"/>
    <property type="evidence" value="ECO:0007669"/>
    <property type="project" value="InterPro"/>
</dbReference>
<evidence type="ECO:0000256" key="3">
    <source>
        <dbReference type="ARBA" id="ARBA00022500"/>
    </source>
</evidence>
<evidence type="ECO:0000259" key="8">
    <source>
        <dbReference type="PROSITE" id="PS50109"/>
    </source>
</evidence>
<dbReference type="InterPro" id="IPR000700">
    <property type="entry name" value="PAS-assoc_C"/>
</dbReference>
<dbReference type="InterPro" id="IPR003594">
    <property type="entry name" value="HATPase_dom"/>
</dbReference>
<dbReference type="Pfam" id="PF02518">
    <property type="entry name" value="HATPase_c"/>
    <property type="match status" value="1"/>
</dbReference>
<dbReference type="SUPFAM" id="SSF47757">
    <property type="entry name" value="Chemotaxis receptor methyltransferase CheR, N-terminal domain"/>
    <property type="match status" value="1"/>
</dbReference>
<keyword evidence="4" id="KW-0378">Hydrolase</keyword>
<dbReference type="Gene3D" id="3.40.50.180">
    <property type="entry name" value="Methylesterase CheB, C-terminal domain"/>
    <property type="match status" value="1"/>
</dbReference>
<dbReference type="Pfam" id="PF00072">
    <property type="entry name" value="Response_reg"/>
    <property type="match status" value="1"/>
</dbReference>
<accession>A0A0S4TZL9</accession>
<dbReference type="PROSITE" id="PS50122">
    <property type="entry name" value="CHEB"/>
    <property type="match status" value="1"/>
</dbReference>
<dbReference type="InterPro" id="IPR035965">
    <property type="entry name" value="PAS-like_dom_sf"/>
</dbReference>
<dbReference type="InterPro" id="IPR035909">
    <property type="entry name" value="CheB_C"/>
</dbReference>
<dbReference type="CDD" id="cd00082">
    <property type="entry name" value="HisKA"/>
    <property type="match status" value="1"/>
</dbReference>
<dbReference type="InterPro" id="IPR000673">
    <property type="entry name" value="Sig_transdc_resp-reg_Me-estase"/>
</dbReference>
<dbReference type="Pfam" id="PF03705">
    <property type="entry name" value="CheR_N"/>
    <property type="match status" value="1"/>
</dbReference>
<keyword evidence="6" id="KW-0175">Coiled coil</keyword>
<evidence type="ECO:0000259" key="9">
    <source>
        <dbReference type="PROSITE" id="PS50110"/>
    </source>
</evidence>
<evidence type="ECO:0000313" key="14">
    <source>
        <dbReference type="EMBL" id="CUV15205.1"/>
    </source>
</evidence>
<evidence type="ECO:0000259" key="12">
    <source>
        <dbReference type="PROSITE" id="PS50122"/>
    </source>
</evidence>
<dbReference type="Pfam" id="PF00512">
    <property type="entry name" value="HisKA"/>
    <property type="match status" value="1"/>
</dbReference>
<proteinExistence type="predicted"/>
<dbReference type="InterPro" id="IPR005467">
    <property type="entry name" value="His_kinase_dom"/>
</dbReference>
<protein>
    <recommendedName>
        <fullName evidence="2">histidine kinase</fullName>
        <ecNumber evidence="2">2.7.13.3</ecNumber>
    </recommendedName>
</protein>
<feature type="coiled-coil region" evidence="6">
    <location>
        <begin position="660"/>
        <end position="747"/>
    </location>
</feature>
<evidence type="ECO:0000259" key="11">
    <source>
        <dbReference type="PROSITE" id="PS50113"/>
    </source>
</evidence>
<dbReference type="InterPro" id="IPR029063">
    <property type="entry name" value="SAM-dependent_MTases_sf"/>
</dbReference>
<dbReference type="PATRIC" id="fig|305.106.peg.1918"/>
<dbReference type="InterPro" id="IPR013767">
    <property type="entry name" value="PAS_fold"/>
</dbReference>
<dbReference type="PROSITE" id="PS50109">
    <property type="entry name" value="HIS_KIN"/>
    <property type="match status" value="1"/>
</dbReference>
<dbReference type="InterPro" id="IPR001789">
    <property type="entry name" value="Sig_transdc_resp-reg_receiver"/>
</dbReference>
<dbReference type="InterPro" id="IPR036890">
    <property type="entry name" value="HATPase_C_sf"/>
</dbReference>
<dbReference type="PROSITE" id="PS50113">
    <property type="entry name" value="PAC"/>
    <property type="match status" value="2"/>
</dbReference>
<dbReference type="SUPFAM" id="SSF52738">
    <property type="entry name" value="Methylesterase CheB, C-terminal domain"/>
    <property type="match status" value="1"/>
</dbReference>
<evidence type="ECO:0000256" key="4">
    <source>
        <dbReference type="PROSITE-ProRule" id="PRU00050"/>
    </source>
</evidence>
<dbReference type="EC" id="2.7.13.3" evidence="2"/>
<dbReference type="GO" id="GO:0005737">
    <property type="term" value="C:cytoplasm"/>
    <property type="evidence" value="ECO:0007669"/>
    <property type="project" value="InterPro"/>
</dbReference>
<feature type="domain" description="PAC" evidence="11">
    <location>
        <begin position="598"/>
        <end position="652"/>
    </location>
</feature>
<dbReference type="Gene3D" id="3.40.50.150">
    <property type="entry name" value="Vaccinia Virus protein VP39"/>
    <property type="match status" value="1"/>
</dbReference>
<dbReference type="Pfam" id="PF01339">
    <property type="entry name" value="CheB_methylest"/>
    <property type="match status" value="1"/>
</dbReference>
<sequence length="1354" mass="149889">MATSISTEQSSKLRFPVIGLGASAGGTEALLTFFQEMPADNGMAFVIVLHLAPEQTSHLAGILQNVTSMPVQQVTAATSIEKNHVYVIAPSSDLQMVDDYLRVSKAEKRNGPQVAIDLFFRTLADSQRERAISIVFSGVGSDGSIGLAHVKEMGGVTLAQSPEDAKFDGMPSSAIATGKVDIVLPAAEMPQRLLELRDNARTIRLPPATEPEHESPAEEAAPRRQDGEKALQEVMLMLRARTSHDFRRYKRATVLRRLERRLQVNGIPDLAAYRDFLQLHPEETRLLLDDMLISVTHFFRDKDAFEALQREVMPDLFANRGEDGERVRVWAAGVATGEEAYSLAMLLEEASLASAGQTPFQLFATDIDEKAIAVARAGVYPETIVSDVSPERIRQSFTRDQSLFRVKKKLRERVLFALHNLLSDPPFSKLDLVCCRNLMIYLDRDAQAEALRTFHFSLRPGGYLFLGSSESADIASKYFSVVDKKHRIYRANAAARAAVTSTIHTGDIQGPRPIAATIEPAGKRRFSYGDLHQRLVEQFAPPSVLINRDSEIVHLSDRAGRFLHYAGGEPSHNVISVVHPDLRLELRTAIFQALQGNASVESRRVRLTRDGRPYYVKMTARPVHDPDAKEDFVLVLFDEVEDTMDAEGSTKRAGSKDPVAAQLERELQRTRDQLQATIEQSETSTEELTASNEELQAINEELRSATEELETSKEELQSINEELVTVNAELKSKVDETAKINDDLQNLITANDIGTIFVDRGMRIKRFTPRAADVFSIIPSDVGRSLFDITHRLEYDGLASDTAEAFNSLRQIEREVRSTHGHWYIARFIPYRTTEDRIDGAVLTFIDITARREAEDRLHEGERRLRIVAESTKDYAIITLDDAGVIVTWNLGAARMFGFEEGEAVGQPFESLYPRDEREQGVPQEDLQRARAEGRIDEDRWHMRKDGSRLYCSGVLMRLDNDGLRGFAKIAREVNVDEAERKRDEFLAAVSHKLKSPLNLIYANAELLARSPESHRSLQVSRAADTIRRSAISQARIIDDLLDMSRLRTGELTINYVAVDWREVVDRICSALDEEACGKGIELVRNLPDNPVIIQADLARMEQVVWNLLGNAMNSQGASRVDVCLIEDGNVATLQIDDNGSGIDPALLPHVFDMVERGRLSIGRDEGLGIGLYLVKELVGLHGGTIKVESSGIASGARFTVALPLRRDNGGNTEDGQSRATPLQGMHLLLVDEDASANDAFQALLAAEGATVTCETSGAKAIEVLESQTTDVVLSGLNLMGNERTDFLAALRAKPGNERLPVIMLSGVVHRGDKQRAMQSGYSAYLTKPVVLDELLATIASVRTDKKAPGGLDA</sequence>
<dbReference type="CDD" id="cd00130">
    <property type="entry name" value="PAS"/>
    <property type="match status" value="3"/>
</dbReference>
<dbReference type="SMART" id="SM00448">
    <property type="entry name" value="REC"/>
    <property type="match status" value="1"/>
</dbReference>
<dbReference type="SUPFAM" id="SSF55785">
    <property type="entry name" value="PYP-like sensor domain (PAS domain)"/>
    <property type="match status" value="3"/>
</dbReference>
<feature type="domain" description="CheB-type methylesterase" evidence="12">
    <location>
        <begin position="17"/>
        <end position="200"/>
    </location>
</feature>
<evidence type="ECO:0000256" key="7">
    <source>
        <dbReference type="SAM" id="MobiDB-lite"/>
    </source>
</evidence>
<dbReference type="Pfam" id="PF13426">
    <property type="entry name" value="PAS_9"/>
    <property type="match status" value="1"/>
</dbReference>
<evidence type="ECO:0000259" key="10">
    <source>
        <dbReference type="PROSITE" id="PS50112"/>
    </source>
</evidence>
<dbReference type="NCBIfam" id="TIGR00229">
    <property type="entry name" value="sensory_box"/>
    <property type="match status" value="2"/>
</dbReference>
<dbReference type="PROSITE" id="PS50110">
    <property type="entry name" value="RESPONSE_REGULATORY"/>
    <property type="match status" value="1"/>
</dbReference>
<dbReference type="InterPro" id="IPR022642">
    <property type="entry name" value="CheR_C"/>
</dbReference>
<dbReference type="InterPro" id="IPR050903">
    <property type="entry name" value="Bact_Chemotaxis_MeTrfase"/>
</dbReference>
<dbReference type="SMART" id="SM00388">
    <property type="entry name" value="HisKA"/>
    <property type="match status" value="1"/>
</dbReference>
<evidence type="ECO:0000256" key="5">
    <source>
        <dbReference type="PROSITE-ProRule" id="PRU00169"/>
    </source>
</evidence>
<name>A0A0S4TZL9_RALSL</name>
<dbReference type="InterPro" id="IPR003661">
    <property type="entry name" value="HisK_dim/P_dom"/>
</dbReference>
<evidence type="ECO:0000256" key="1">
    <source>
        <dbReference type="ARBA" id="ARBA00000085"/>
    </source>
</evidence>